<evidence type="ECO:0000313" key="9">
    <source>
        <dbReference type="Proteomes" id="UP000095488"/>
    </source>
</evidence>
<comment type="subcellular location">
    <subcellularLocation>
        <location evidence="1">Cell membrane</location>
        <topology evidence="1">Multi-pass membrane protein</topology>
    </subcellularLocation>
</comment>
<evidence type="ECO:0000313" key="8">
    <source>
        <dbReference type="EMBL" id="CUN77662.1"/>
    </source>
</evidence>
<gene>
    <name evidence="8" type="primary">yjeM_4</name>
    <name evidence="8" type="ORF">ERS852473_01066</name>
</gene>
<feature type="transmembrane region" description="Helical" evidence="7">
    <location>
        <begin position="475"/>
        <end position="493"/>
    </location>
</feature>
<sequence>MKDSGTKGAVYKISLLGLIAMIFPTLYGIGNPQQAYYQMGYASIIYMIIGAIFFFIPYSFMVSEMGSAFKDNEGGIFTWMKHSVGEKYSMIVSMIWYAAQLLWFVSVATTTWVTISTAIFGTDTTSTWHLFGLNSSKTLAILGILLIIGLAIICGRGLKNLTFLSTVALISMIVIHIVVIGGAILVFVMAGGHFAQPMIHSVKGVFVGPNPNYSTPLEVVAFFVFIVFDYGGMEVIAGLADKVKNPHKNVPKGIIISTIIITGLMIGIVIFLGMYANWDKVLGGSGVNLANYSVYLTDNLGVKIGNALGMNATASAALGLWLNRILSWSAAVGLAILPLRVFSPIQQLFRGVPKGVFPEKLAKENKHGVAMNAVWLQTAIVCFIVFLLGFTTSGSSSSLYNTVVLIMTVAMTVPYFFIVVTYIKFKKNKNIKKSYEFYSVKSGLFWGFIAAAVLGFANLFAIIQPALSGNISSSIWLASGPVIFGFIGWILYSRYKRKMSNSK</sequence>
<feature type="transmembrane region" description="Helical" evidence="7">
    <location>
        <begin position="219"/>
        <end position="241"/>
    </location>
</feature>
<feature type="transmembrane region" description="Helical" evidence="7">
    <location>
        <begin position="167"/>
        <end position="190"/>
    </location>
</feature>
<feature type="transmembrane region" description="Helical" evidence="7">
    <location>
        <begin position="444"/>
        <end position="463"/>
    </location>
</feature>
<protein>
    <submittedName>
        <fullName evidence="8">Inner membrane transporter yjeM</fullName>
    </submittedName>
</protein>
<feature type="transmembrane region" description="Helical" evidence="7">
    <location>
        <begin position="402"/>
        <end position="423"/>
    </location>
</feature>
<evidence type="ECO:0000256" key="3">
    <source>
        <dbReference type="ARBA" id="ARBA00022475"/>
    </source>
</evidence>
<evidence type="ECO:0000256" key="7">
    <source>
        <dbReference type="SAM" id="Phobius"/>
    </source>
</evidence>
<evidence type="ECO:0000256" key="5">
    <source>
        <dbReference type="ARBA" id="ARBA00022989"/>
    </source>
</evidence>
<dbReference type="Pfam" id="PF13520">
    <property type="entry name" value="AA_permease_2"/>
    <property type="match status" value="1"/>
</dbReference>
<keyword evidence="9" id="KW-1185">Reference proteome</keyword>
<dbReference type="InterPro" id="IPR050367">
    <property type="entry name" value="APC_superfamily"/>
</dbReference>
<feature type="transmembrane region" description="Helical" evidence="7">
    <location>
        <begin position="95"/>
        <end position="119"/>
    </location>
</feature>
<proteinExistence type="predicted"/>
<dbReference type="PANTHER" id="PTHR42770">
    <property type="entry name" value="AMINO ACID TRANSPORTER-RELATED"/>
    <property type="match status" value="1"/>
</dbReference>
<evidence type="ECO:0000256" key="6">
    <source>
        <dbReference type="ARBA" id="ARBA00023136"/>
    </source>
</evidence>
<reference evidence="8 9" key="1">
    <citation type="submission" date="2015-09" db="EMBL/GenBank/DDBJ databases">
        <authorList>
            <consortium name="Pathogen Informatics"/>
        </authorList>
    </citation>
    <scope>NUCLEOTIDE SEQUENCE [LARGE SCALE GENOMIC DNA]</scope>
    <source>
        <strain evidence="8 9">2789STDY5834858</strain>
    </source>
</reference>
<feature type="transmembrane region" description="Helical" evidence="7">
    <location>
        <begin position="253"/>
        <end position="276"/>
    </location>
</feature>
<accession>A0ABM9UPC9</accession>
<dbReference type="RefSeq" id="WP_055258369.1">
    <property type="nucleotide sequence ID" value="NZ_BCMV01000066.1"/>
</dbReference>
<feature type="transmembrane region" description="Helical" evidence="7">
    <location>
        <begin position="369"/>
        <end position="390"/>
    </location>
</feature>
<organism evidence="8 9">
    <name type="scientific">Sarcina ventriculi</name>
    <name type="common">Clostridium ventriculi</name>
    <dbReference type="NCBI Taxonomy" id="1267"/>
    <lineage>
        <taxon>Bacteria</taxon>
        <taxon>Bacillati</taxon>
        <taxon>Bacillota</taxon>
        <taxon>Clostridia</taxon>
        <taxon>Eubacteriales</taxon>
        <taxon>Clostridiaceae</taxon>
        <taxon>Sarcina</taxon>
    </lineage>
</organism>
<dbReference type="EMBL" id="CYZR01000003">
    <property type="protein sequence ID" value="CUN77662.1"/>
    <property type="molecule type" value="Genomic_DNA"/>
</dbReference>
<feature type="transmembrane region" description="Helical" evidence="7">
    <location>
        <begin position="139"/>
        <end position="155"/>
    </location>
</feature>
<evidence type="ECO:0000256" key="4">
    <source>
        <dbReference type="ARBA" id="ARBA00022692"/>
    </source>
</evidence>
<dbReference type="InterPro" id="IPR002293">
    <property type="entry name" value="AA/rel_permease1"/>
</dbReference>
<feature type="transmembrane region" description="Helical" evidence="7">
    <location>
        <begin position="9"/>
        <end position="29"/>
    </location>
</feature>
<keyword evidence="6 7" id="KW-0472">Membrane</keyword>
<evidence type="ECO:0000256" key="1">
    <source>
        <dbReference type="ARBA" id="ARBA00004651"/>
    </source>
</evidence>
<dbReference type="Proteomes" id="UP000095488">
    <property type="component" value="Unassembled WGS sequence"/>
</dbReference>
<keyword evidence="3" id="KW-1003">Cell membrane</keyword>
<evidence type="ECO:0000256" key="2">
    <source>
        <dbReference type="ARBA" id="ARBA00022448"/>
    </source>
</evidence>
<keyword evidence="5 7" id="KW-1133">Transmembrane helix</keyword>
<dbReference type="PIRSF" id="PIRSF006060">
    <property type="entry name" value="AA_transporter"/>
    <property type="match status" value="1"/>
</dbReference>
<name>A0ABM9UPC9_SARVE</name>
<feature type="transmembrane region" description="Helical" evidence="7">
    <location>
        <begin position="41"/>
        <end position="60"/>
    </location>
</feature>
<comment type="caution">
    <text evidence="8">The sequence shown here is derived from an EMBL/GenBank/DDBJ whole genome shotgun (WGS) entry which is preliminary data.</text>
</comment>
<dbReference type="Gene3D" id="1.20.1740.10">
    <property type="entry name" value="Amino acid/polyamine transporter I"/>
    <property type="match status" value="1"/>
</dbReference>
<feature type="transmembrane region" description="Helical" evidence="7">
    <location>
        <begin position="325"/>
        <end position="342"/>
    </location>
</feature>
<keyword evidence="4 7" id="KW-0812">Transmembrane</keyword>
<keyword evidence="2" id="KW-0813">Transport</keyword>
<dbReference type="PANTHER" id="PTHR42770:SF15">
    <property type="entry name" value="GLUTAMATE_GAMMA-AMINOBUTYRATE ANTIPORTER-RELATED"/>
    <property type="match status" value="1"/>
</dbReference>
<dbReference type="NCBIfam" id="NF011775">
    <property type="entry name" value="PRK15238.1"/>
    <property type="match status" value="1"/>
</dbReference>